<dbReference type="Pfam" id="PF13663">
    <property type="entry name" value="DUF4148"/>
    <property type="match status" value="1"/>
</dbReference>
<gene>
    <name evidence="1" type="ORF">D9M09_05115</name>
</gene>
<sequence length="172" mass="18912">MRRRTTIFRIYFTNVLFIAIVNPSKHLLIQKLLHRRHGAHQRHAAEPTGTWRSGPSTQPSCTFWSLIMQAKSLIAALFAITTATSAFAQSAAPAAASQQLTRADVTAEYIRARNAGEIATSEVDYPKTPSTAASKVTREQVMAEFYAARKAGLIPQTEADFDVAQTAKHVVQ</sequence>
<dbReference type="InterPro" id="IPR025421">
    <property type="entry name" value="DUF4148"/>
</dbReference>
<name>A0A3G2E707_9BURK</name>
<protein>
    <submittedName>
        <fullName evidence="1">DUF4148 domain-containing protein</fullName>
    </submittedName>
</protein>
<dbReference type="AlphaFoldDB" id="A0A3G2E707"/>
<proteinExistence type="predicted"/>
<accession>A0A3G2E707</accession>
<dbReference type="EMBL" id="CP033019">
    <property type="protein sequence ID" value="AYM75249.1"/>
    <property type="molecule type" value="Genomic_DNA"/>
</dbReference>
<keyword evidence="2" id="KW-1185">Reference proteome</keyword>
<organism evidence="1 2">
    <name type="scientific">Janthinobacterium agaricidamnosum</name>
    <dbReference type="NCBI Taxonomy" id="55508"/>
    <lineage>
        <taxon>Bacteria</taxon>
        <taxon>Pseudomonadati</taxon>
        <taxon>Pseudomonadota</taxon>
        <taxon>Betaproteobacteria</taxon>
        <taxon>Burkholderiales</taxon>
        <taxon>Oxalobacteraceae</taxon>
        <taxon>Janthinobacterium</taxon>
    </lineage>
</organism>
<reference evidence="1 2" key="1">
    <citation type="submission" date="2018-10" db="EMBL/GenBank/DDBJ databases">
        <title>Effects of UV and annual dynamics of microbial communities in freshwater RAS systems.</title>
        <authorList>
            <person name="Bekkelund A.K."/>
            <person name="Hansen B.R."/>
            <person name="Stokken H."/>
            <person name="Eriksen B.F."/>
            <person name="Kashulin N.A."/>
        </authorList>
    </citation>
    <scope>NUCLEOTIDE SEQUENCE [LARGE SCALE GENOMIC DNA]</scope>
    <source>
        <strain evidence="1 2">BHSEK</strain>
    </source>
</reference>
<evidence type="ECO:0000313" key="1">
    <source>
        <dbReference type="EMBL" id="AYM75249.1"/>
    </source>
</evidence>
<dbReference type="Proteomes" id="UP000279594">
    <property type="component" value="Chromosome"/>
</dbReference>
<evidence type="ECO:0000313" key="2">
    <source>
        <dbReference type="Proteomes" id="UP000279594"/>
    </source>
</evidence>